<dbReference type="PANTHER" id="PTHR34818">
    <property type="entry name" value="PROTEIN BLI-3"/>
    <property type="match status" value="1"/>
</dbReference>
<dbReference type="SUPFAM" id="SSF50475">
    <property type="entry name" value="FMN-binding split barrel"/>
    <property type="match status" value="1"/>
</dbReference>
<dbReference type="InterPro" id="IPR012349">
    <property type="entry name" value="Split_barrel_FMN-bd"/>
</dbReference>
<protein>
    <submittedName>
        <fullName evidence="2">General stress protein 26</fullName>
    </submittedName>
</protein>
<dbReference type="InterPro" id="IPR052917">
    <property type="entry name" value="Stress-Dev_Protein"/>
</dbReference>
<organism evidence="2 3">
    <name type="scientific">Albimonas pacifica</name>
    <dbReference type="NCBI Taxonomy" id="1114924"/>
    <lineage>
        <taxon>Bacteria</taxon>
        <taxon>Pseudomonadati</taxon>
        <taxon>Pseudomonadota</taxon>
        <taxon>Alphaproteobacteria</taxon>
        <taxon>Rhodobacterales</taxon>
        <taxon>Paracoccaceae</taxon>
        <taxon>Albimonas</taxon>
    </lineage>
</organism>
<dbReference type="Gene3D" id="2.30.110.10">
    <property type="entry name" value="Electron Transport, Fmn-binding Protein, Chain A"/>
    <property type="match status" value="1"/>
</dbReference>
<reference evidence="2 3" key="1">
    <citation type="submission" date="2016-10" db="EMBL/GenBank/DDBJ databases">
        <authorList>
            <person name="de Groot N.N."/>
        </authorList>
    </citation>
    <scope>NUCLEOTIDE SEQUENCE [LARGE SCALE GENOMIC DNA]</scope>
    <source>
        <strain evidence="2 3">CGMCC 1.11030</strain>
    </source>
</reference>
<keyword evidence="3" id="KW-1185">Reference proteome</keyword>
<dbReference type="AlphaFoldDB" id="A0A1I3NQ45"/>
<evidence type="ECO:0000259" key="1">
    <source>
        <dbReference type="Pfam" id="PF16242"/>
    </source>
</evidence>
<feature type="domain" description="General stress protein FMN-binding split barrel" evidence="1">
    <location>
        <begin position="14"/>
        <end position="156"/>
    </location>
</feature>
<dbReference type="EMBL" id="FOQH01000014">
    <property type="protein sequence ID" value="SFJ11395.1"/>
    <property type="molecule type" value="Genomic_DNA"/>
</dbReference>
<dbReference type="Proteomes" id="UP000199377">
    <property type="component" value="Unassembled WGS sequence"/>
</dbReference>
<gene>
    <name evidence="2" type="ORF">SAMN05216258_11428</name>
</gene>
<sequence>MTDLKKAERNPQALFWEELDDVTAGMLGVEGMKANLQPMSHHAEPAKGKLWFVTRRDAELVREIGQGATARYVVVGDDHDFHACASGAIRQRRDDRVLDDLWNPVVASWFEHGRDDPDLVMLEMDLREADVWASTDSATLFGWEIAKANIKGGEPDVGVRTRIEFAVAA</sequence>
<dbReference type="PANTHER" id="PTHR34818:SF1">
    <property type="entry name" value="PROTEIN BLI-3"/>
    <property type="match status" value="1"/>
</dbReference>
<evidence type="ECO:0000313" key="3">
    <source>
        <dbReference type="Proteomes" id="UP000199377"/>
    </source>
</evidence>
<proteinExistence type="predicted"/>
<dbReference type="Pfam" id="PF16242">
    <property type="entry name" value="Pyrid_ox_like"/>
    <property type="match status" value="1"/>
</dbReference>
<evidence type="ECO:0000313" key="2">
    <source>
        <dbReference type="EMBL" id="SFJ11395.1"/>
    </source>
</evidence>
<dbReference type="RefSeq" id="WP_092865115.1">
    <property type="nucleotide sequence ID" value="NZ_FOQH01000014.1"/>
</dbReference>
<dbReference type="InterPro" id="IPR038725">
    <property type="entry name" value="YdaG_split_barrel_FMN-bd"/>
</dbReference>
<accession>A0A1I3NQ45</accession>
<dbReference type="OrthoDB" id="1432662at2"/>
<name>A0A1I3NQ45_9RHOB</name>
<dbReference type="STRING" id="1114924.SAMN05216258_11428"/>